<keyword evidence="2" id="KW-1185">Reference proteome</keyword>
<organism evidence="1 2">
    <name type="scientific">Ixodes persulcatus</name>
    <name type="common">Taiga tick</name>
    <dbReference type="NCBI Taxonomy" id="34615"/>
    <lineage>
        <taxon>Eukaryota</taxon>
        <taxon>Metazoa</taxon>
        <taxon>Ecdysozoa</taxon>
        <taxon>Arthropoda</taxon>
        <taxon>Chelicerata</taxon>
        <taxon>Arachnida</taxon>
        <taxon>Acari</taxon>
        <taxon>Parasitiformes</taxon>
        <taxon>Ixodida</taxon>
        <taxon>Ixodoidea</taxon>
        <taxon>Ixodidae</taxon>
        <taxon>Ixodinae</taxon>
        <taxon>Ixodes</taxon>
    </lineage>
</organism>
<sequence>MKEKNLVRHARAFVVSRLAYVLPFLRLGVAEKAKLDCLIRKAYKARPGVASFEKLGIRYERRTGEKVEVLRRVREKLTIANLPSYMHPVHLVERRTARANALGRILEKEEGIYYTNAARYDRNAMAAAVVDKQGKIVASCSVRTTEPEVAEEVVIALALKQQDAKIVVSDSQMVIRQYAKGRISPVTLRVLGGSRCGPRPHSPGRSRVEPLYRIVDWGRQTSRVRRHPRLLRRGKVAQPSGASFRGQETSGSVAATTDRPLPVLASSADGIRISARETASYAVQDYTDTKKITNQENWEALLCSDLKVKEQVVRQAENAAGVQEILAAA</sequence>
<gene>
    <name evidence="1" type="ORF">HPB47_003256</name>
</gene>
<dbReference type="EMBL" id="JABSTQ010010469">
    <property type="protein sequence ID" value="KAG0420832.1"/>
    <property type="molecule type" value="Genomic_DNA"/>
</dbReference>
<accession>A0AC60PJC8</accession>
<proteinExistence type="predicted"/>
<comment type="caution">
    <text evidence="1">The sequence shown here is derived from an EMBL/GenBank/DDBJ whole genome shotgun (WGS) entry which is preliminary data.</text>
</comment>
<protein>
    <submittedName>
        <fullName evidence="1">Uncharacterized protein</fullName>
    </submittedName>
</protein>
<evidence type="ECO:0000313" key="1">
    <source>
        <dbReference type="EMBL" id="KAG0420832.1"/>
    </source>
</evidence>
<dbReference type="Proteomes" id="UP000805193">
    <property type="component" value="Unassembled WGS sequence"/>
</dbReference>
<reference evidence="1 2" key="1">
    <citation type="journal article" date="2020" name="Cell">
        <title>Large-Scale Comparative Analyses of Tick Genomes Elucidate Their Genetic Diversity and Vector Capacities.</title>
        <authorList>
            <consortium name="Tick Genome and Microbiome Consortium (TIGMIC)"/>
            <person name="Jia N."/>
            <person name="Wang J."/>
            <person name="Shi W."/>
            <person name="Du L."/>
            <person name="Sun Y."/>
            <person name="Zhan W."/>
            <person name="Jiang J.F."/>
            <person name="Wang Q."/>
            <person name="Zhang B."/>
            <person name="Ji P."/>
            <person name="Bell-Sakyi L."/>
            <person name="Cui X.M."/>
            <person name="Yuan T.T."/>
            <person name="Jiang B.G."/>
            <person name="Yang W.F."/>
            <person name="Lam T.T."/>
            <person name="Chang Q.C."/>
            <person name="Ding S.J."/>
            <person name="Wang X.J."/>
            <person name="Zhu J.G."/>
            <person name="Ruan X.D."/>
            <person name="Zhao L."/>
            <person name="Wei J.T."/>
            <person name="Ye R.Z."/>
            <person name="Que T.C."/>
            <person name="Du C.H."/>
            <person name="Zhou Y.H."/>
            <person name="Cheng J.X."/>
            <person name="Dai P.F."/>
            <person name="Guo W.B."/>
            <person name="Han X.H."/>
            <person name="Huang E.J."/>
            <person name="Li L.F."/>
            <person name="Wei W."/>
            <person name="Gao Y.C."/>
            <person name="Liu J.Z."/>
            <person name="Shao H.Z."/>
            <person name="Wang X."/>
            <person name="Wang C.C."/>
            <person name="Yang T.C."/>
            <person name="Huo Q.B."/>
            <person name="Li W."/>
            <person name="Chen H.Y."/>
            <person name="Chen S.E."/>
            <person name="Zhou L.G."/>
            <person name="Ni X.B."/>
            <person name="Tian J.H."/>
            <person name="Sheng Y."/>
            <person name="Liu T."/>
            <person name="Pan Y.S."/>
            <person name="Xia L.Y."/>
            <person name="Li J."/>
            <person name="Zhao F."/>
            <person name="Cao W.C."/>
        </authorList>
    </citation>
    <scope>NUCLEOTIDE SEQUENCE [LARGE SCALE GENOMIC DNA]</scope>
    <source>
        <strain evidence="1">Iper-2018</strain>
    </source>
</reference>
<name>A0AC60PJC8_IXOPE</name>
<evidence type="ECO:0000313" key="2">
    <source>
        <dbReference type="Proteomes" id="UP000805193"/>
    </source>
</evidence>